<dbReference type="PROSITE" id="PS00092">
    <property type="entry name" value="N6_MTASE"/>
    <property type="match status" value="1"/>
</dbReference>
<feature type="domain" description="DNA methylase N-4/N-6" evidence="5">
    <location>
        <begin position="23"/>
        <end position="263"/>
    </location>
</feature>
<protein>
    <recommendedName>
        <fullName evidence="4">Methyltransferase</fullName>
        <ecNumber evidence="4">2.1.1.-</ecNumber>
    </recommendedName>
</protein>
<dbReference type="EC" id="2.1.1.-" evidence="4"/>
<dbReference type="RefSeq" id="WP_102331258.1">
    <property type="nucleotide sequence ID" value="NZ_CP058566.2"/>
</dbReference>
<evidence type="ECO:0000256" key="1">
    <source>
        <dbReference type="ARBA" id="ARBA00006594"/>
    </source>
</evidence>
<dbReference type="GO" id="GO:0004519">
    <property type="term" value="F:endonuclease activity"/>
    <property type="evidence" value="ECO:0007669"/>
    <property type="project" value="InterPro"/>
</dbReference>
<dbReference type="InterPro" id="IPR002941">
    <property type="entry name" value="DNA_methylase_N4/N6"/>
</dbReference>
<feature type="domain" description="Restriction endonuclease type IV Mrr" evidence="6">
    <location>
        <begin position="354"/>
        <end position="421"/>
    </location>
</feature>
<keyword evidence="8" id="KW-1185">Reference proteome</keyword>
<dbReference type="PRINTS" id="PR00508">
    <property type="entry name" value="S21N4MTFRASE"/>
</dbReference>
<comment type="similarity">
    <text evidence="1 4">Belongs to the N(4)/N(6)-methyltransferase family.</text>
</comment>
<dbReference type="InterPro" id="IPR011856">
    <property type="entry name" value="tRNA_endonuc-like_dom_sf"/>
</dbReference>
<dbReference type="InterPro" id="IPR001091">
    <property type="entry name" value="RM_Methyltransferase"/>
</dbReference>
<dbReference type="InterPro" id="IPR029063">
    <property type="entry name" value="SAM-dependent_MTases_sf"/>
</dbReference>
<evidence type="ECO:0000313" key="8">
    <source>
        <dbReference type="Proteomes" id="UP000235653"/>
    </source>
</evidence>
<keyword evidence="2" id="KW-0489">Methyltransferase</keyword>
<proteinExistence type="inferred from homology"/>
<keyword evidence="3" id="KW-0808">Transferase</keyword>
<dbReference type="Gene3D" id="3.40.1350.10">
    <property type="match status" value="1"/>
</dbReference>
<name>A0A2P5P7I6_9CHLR</name>
<dbReference type="GO" id="GO:0003677">
    <property type="term" value="F:DNA binding"/>
    <property type="evidence" value="ECO:0007669"/>
    <property type="project" value="InterPro"/>
</dbReference>
<dbReference type="Pfam" id="PF04471">
    <property type="entry name" value="Mrr_cat"/>
    <property type="match status" value="1"/>
</dbReference>
<dbReference type="GO" id="GO:0008170">
    <property type="term" value="F:N-methyltransferase activity"/>
    <property type="evidence" value="ECO:0007669"/>
    <property type="project" value="InterPro"/>
</dbReference>
<evidence type="ECO:0000256" key="2">
    <source>
        <dbReference type="ARBA" id="ARBA00022603"/>
    </source>
</evidence>
<comment type="caution">
    <text evidence="7">The sequence shown here is derived from an EMBL/GenBank/DDBJ whole genome shotgun (WGS) entry which is preliminary data.</text>
</comment>
<sequence>MDTNVIYCGDCLDKLKELPSDSVDLIYIDPPFSSNRSYVAFWEEQEVRHFEDRFEDVQAYLDYMYPRVKEMYRVLKPTGGFLYHCDWHASHYVKGMLDRGDLFGYENFQNEIIWYYRGAGISKKRFARRHDVIFYYSKSKEWFFDPDPARQPYAEATVERFKHHIGNVREGHDYGLQTLNPKGKHPYDVITDIQPEAPSALARRGYPTQKPVPLMDRLIRCCSAENSIVLDAFCGCGTTLKAAQIAKRKWVGIDISPTACREMAKRLREECGLRDGIDFKLRSMPMTVEELRKYPPHEFQNWAIIALGGTPNKSKVRDMGIDGKLYPIENISKEKKTDQPYLGGKNLFGDIDNYIPIQVKRTDQVGRPEIDTFQTAMKRDGRNRGIFIGFSFSRDAEKEIRRIEREDGLKIEMVTVDELVSQLLDKQLG</sequence>
<dbReference type="GO" id="GO:0009307">
    <property type="term" value="P:DNA restriction-modification system"/>
    <property type="evidence" value="ECO:0007669"/>
    <property type="project" value="InterPro"/>
</dbReference>
<gene>
    <name evidence="7" type="ORF">JP09_005520</name>
</gene>
<evidence type="ECO:0000259" key="6">
    <source>
        <dbReference type="Pfam" id="PF04471"/>
    </source>
</evidence>
<evidence type="ECO:0000259" key="5">
    <source>
        <dbReference type="Pfam" id="PF01555"/>
    </source>
</evidence>
<organism evidence="7 8">
    <name type="scientific">Dehalogenimonas etheniformans</name>
    <dbReference type="NCBI Taxonomy" id="1536648"/>
    <lineage>
        <taxon>Bacteria</taxon>
        <taxon>Bacillati</taxon>
        <taxon>Chloroflexota</taxon>
        <taxon>Dehalococcoidia</taxon>
        <taxon>Dehalococcoidales</taxon>
        <taxon>Dehalococcoidaceae</taxon>
        <taxon>Dehalogenimonas</taxon>
    </lineage>
</organism>
<dbReference type="AlphaFoldDB" id="A0A2P5P7I6"/>
<dbReference type="Gene3D" id="3.40.50.150">
    <property type="entry name" value="Vaccinia Virus protein VP39"/>
    <property type="match status" value="1"/>
</dbReference>
<dbReference type="InterPro" id="IPR002052">
    <property type="entry name" value="DNA_methylase_N6_adenine_CS"/>
</dbReference>
<evidence type="ECO:0000256" key="4">
    <source>
        <dbReference type="RuleBase" id="RU362026"/>
    </source>
</evidence>
<dbReference type="GO" id="GO:0032259">
    <property type="term" value="P:methylation"/>
    <property type="evidence" value="ECO:0007669"/>
    <property type="project" value="UniProtKB-KW"/>
</dbReference>
<dbReference type="CDD" id="cd02440">
    <property type="entry name" value="AdoMet_MTases"/>
    <property type="match status" value="1"/>
</dbReference>
<dbReference type="EMBL" id="JQAN02000009">
    <property type="protein sequence ID" value="PPD58250.1"/>
    <property type="molecule type" value="Genomic_DNA"/>
</dbReference>
<dbReference type="OrthoDB" id="9800801at2"/>
<evidence type="ECO:0000313" key="7">
    <source>
        <dbReference type="EMBL" id="PPD58250.1"/>
    </source>
</evidence>
<dbReference type="Pfam" id="PF01555">
    <property type="entry name" value="N6_N4_Mtase"/>
    <property type="match status" value="1"/>
</dbReference>
<dbReference type="Proteomes" id="UP000235653">
    <property type="component" value="Unassembled WGS sequence"/>
</dbReference>
<reference evidence="7 8" key="1">
    <citation type="journal article" date="2017" name="ISME J.">
        <title>Grape pomace compost harbors organohalide-respiring Dehalogenimonas species with novel reductive dehalogenase genes.</title>
        <authorList>
            <person name="Yang Y."/>
            <person name="Higgins S.A."/>
            <person name="Yan J."/>
            <person name="Simsir B."/>
            <person name="Chourey K."/>
            <person name="Iyer R."/>
            <person name="Hettich R.L."/>
            <person name="Baldwin B."/>
            <person name="Ogles D.M."/>
            <person name="Loffler F.E."/>
        </authorList>
    </citation>
    <scope>NUCLEOTIDE SEQUENCE [LARGE SCALE GENOMIC DNA]</scope>
    <source>
        <strain evidence="7 8">GP</strain>
    </source>
</reference>
<dbReference type="SUPFAM" id="SSF53335">
    <property type="entry name" value="S-adenosyl-L-methionine-dependent methyltransferases"/>
    <property type="match status" value="1"/>
</dbReference>
<evidence type="ECO:0000256" key="3">
    <source>
        <dbReference type="ARBA" id="ARBA00022679"/>
    </source>
</evidence>
<dbReference type="InterPro" id="IPR007560">
    <property type="entry name" value="Restrct_endonuc_IV_Mrr"/>
</dbReference>
<accession>A0A2P5P7I6</accession>